<accession>A0ACA9P393</accession>
<evidence type="ECO:0000313" key="2">
    <source>
        <dbReference type="Proteomes" id="UP000789366"/>
    </source>
</evidence>
<gene>
    <name evidence="1" type="ORF">SPELUC_LOCUS10565</name>
</gene>
<dbReference type="EMBL" id="CAJVPW010020015">
    <property type="protein sequence ID" value="CAG8687374.1"/>
    <property type="molecule type" value="Genomic_DNA"/>
</dbReference>
<evidence type="ECO:0000313" key="1">
    <source>
        <dbReference type="EMBL" id="CAG8687374.1"/>
    </source>
</evidence>
<comment type="caution">
    <text evidence="1">The sequence shown here is derived from an EMBL/GenBank/DDBJ whole genome shotgun (WGS) entry which is preliminary data.</text>
</comment>
<sequence length="126" mass="14197">MASSGMPSIDKQILCNEAAMEWNSVKKEETEEIEKKIREYLTTPAQLCGCVTVSTTSMQPSPSPSDQSFQQPRKQQLQSSSTFEPIRHNATAQKQAFNAIKRLQKELEELNTINSITTNIQLHNDL</sequence>
<feature type="non-terminal residue" evidence="1">
    <location>
        <position position="126"/>
    </location>
</feature>
<proteinExistence type="predicted"/>
<reference evidence="1" key="1">
    <citation type="submission" date="2021-06" db="EMBL/GenBank/DDBJ databases">
        <authorList>
            <person name="Kallberg Y."/>
            <person name="Tangrot J."/>
            <person name="Rosling A."/>
        </authorList>
    </citation>
    <scope>NUCLEOTIDE SEQUENCE</scope>
    <source>
        <strain evidence="1">28 12/20/2015</strain>
    </source>
</reference>
<name>A0ACA9P393_9GLOM</name>
<keyword evidence="2" id="KW-1185">Reference proteome</keyword>
<dbReference type="Proteomes" id="UP000789366">
    <property type="component" value="Unassembled WGS sequence"/>
</dbReference>
<protein>
    <submittedName>
        <fullName evidence="1">280_t:CDS:1</fullName>
    </submittedName>
</protein>
<organism evidence="1 2">
    <name type="scientific">Cetraspora pellucida</name>
    <dbReference type="NCBI Taxonomy" id="1433469"/>
    <lineage>
        <taxon>Eukaryota</taxon>
        <taxon>Fungi</taxon>
        <taxon>Fungi incertae sedis</taxon>
        <taxon>Mucoromycota</taxon>
        <taxon>Glomeromycotina</taxon>
        <taxon>Glomeromycetes</taxon>
        <taxon>Diversisporales</taxon>
        <taxon>Gigasporaceae</taxon>
        <taxon>Cetraspora</taxon>
    </lineage>
</organism>